<feature type="active site" description="Proton acceptor" evidence="10 12">
    <location>
        <position position="34"/>
    </location>
</feature>
<feature type="binding site" evidence="10 14">
    <location>
        <begin position="141"/>
        <end position="144"/>
    </location>
    <ligand>
        <name>substrate</name>
    </ligand>
</feature>
<evidence type="ECO:0000256" key="9">
    <source>
        <dbReference type="ARBA" id="ARBA00023235"/>
    </source>
</evidence>
<evidence type="ECO:0000256" key="2">
    <source>
        <dbReference type="ARBA" id="ARBA00001936"/>
    </source>
</evidence>
<evidence type="ECO:0000256" key="4">
    <source>
        <dbReference type="ARBA" id="ARBA00001947"/>
    </source>
</evidence>
<feature type="binding site" evidence="10 13">
    <location>
        <position position="65"/>
    </location>
    <ligand>
        <name>a divalent metal cation</name>
        <dbReference type="ChEBI" id="CHEBI:60240"/>
    </ligand>
</feature>
<dbReference type="EC" id="5.1.3.1" evidence="7 10"/>
<dbReference type="PANTHER" id="PTHR11749">
    <property type="entry name" value="RIBULOSE-5-PHOSPHATE-3-EPIMERASE"/>
    <property type="match status" value="1"/>
</dbReference>
<feature type="binding site" evidence="10 13">
    <location>
        <position position="32"/>
    </location>
    <ligand>
        <name>a divalent metal cation</name>
        <dbReference type="ChEBI" id="CHEBI:60240"/>
    </ligand>
</feature>
<keyword evidence="13" id="KW-0464">Manganese</keyword>
<feature type="binding site" evidence="14">
    <location>
        <position position="174"/>
    </location>
    <ligand>
        <name>substrate</name>
    </ligand>
</feature>
<keyword evidence="10 11" id="KW-0119">Carbohydrate metabolism</keyword>
<comment type="similarity">
    <text evidence="6 10 11">Belongs to the ribulose-phosphate 3-epimerase family.</text>
</comment>
<feature type="binding site" evidence="10 14">
    <location>
        <position position="7"/>
    </location>
    <ligand>
        <name>substrate</name>
    </ligand>
</feature>
<comment type="cofactor">
    <cofactor evidence="10 13">
        <name>a divalent metal cation</name>
        <dbReference type="ChEBI" id="CHEBI:60240"/>
    </cofactor>
    <text evidence="10 13">Binds 1 divalent metal cation per subunit.</text>
</comment>
<comment type="function">
    <text evidence="10">Catalyzes the reversible epimerization of D-ribulose 5-phosphate to D-xylulose 5-phosphate.</text>
</comment>
<evidence type="ECO:0000256" key="11">
    <source>
        <dbReference type="PIRNR" id="PIRNR001461"/>
    </source>
</evidence>
<evidence type="ECO:0000313" key="15">
    <source>
        <dbReference type="EMBL" id="HIU53826.1"/>
    </source>
</evidence>
<dbReference type="PROSITE" id="PS01086">
    <property type="entry name" value="RIBUL_P_3_EPIMER_2"/>
    <property type="match status" value="1"/>
</dbReference>
<dbReference type="AlphaFoldDB" id="A0A9D1SBB9"/>
<dbReference type="GO" id="GO:0019323">
    <property type="term" value="P:pentose catabolic process"/>
    <property type="evidence" value="ECO:0007669"/>
    <property type="project" value="UniProtKB-UniRule"/>
</dbReference>
<feature type="active site" description="Proton donor" evidence="10 12">
    <location>
        <position position="172"/>
    </location>
</feature>
<sequence length="211" mass="22794">MVAIAPSILAADFGNLRSEILALDKAGADMIHIDVMDGHYVPNLTFGPGIVRQIRPYTNLPFDVHLMVDNPETMVNWFIPVGADIVTVHAETCKHLDALLNTIRERGCKAGVSLNPSTPESVLQYVLDKVDQILVMTVNPGFGGQSFISAQLPKIARIKSMIGSRNIKIEVDGGINPLTAAECIAAGADILVAGTSVFDSRDYRKNIDALR</sequence>
<dbReference type="InterPro" id="IPR026019">
    <property type="entry name" value="Ribul_P_3_epim"/>
</dbReference>
<feature type="binding site" evidence="10 13">
    <location>
        <position position="34"/>
    </location>
    <ligand>
        <name>a divalent metal cation</name>
        <dbReference type="ChEBI" id="CHEBI:60240"/>
    </ligand>
</feature>
<dbReference type="InterPro" id="IPR011060">
    <property type="entry name" value="RibuloseP-bd_barrel"/>
</dbReference>
<proteinExistence type="inferred from homology"/>
<keyword evidence="13" id="KW-0862">Zinc</keyword>
<dbReference type="InterPro" id="IPR013785">
    <property type="entry name" value="Aldolase_TIM"/>
</dbReference>
<dbReference type="GO" id="GO:0004750">
    <property type="term" value="F:D-ribulose-phosphate 3-epimerase activity"/>
    <property type="evidence" value="ECO:0007669"/>
    <property type="project" value="UniProtKB-UniRule"/>
</dbReference>
<evidence type="ECO:0000256" key="10">
    <source>
        <dbReference type="HAMAP-Rule" id="MF_02227"/>
    </source>
</evidence>
<evidence type="ECO:0000256" key="14">
    <source>
        <dbReference type="PIRSR" id="PIRSR001461-3"/>
    </source>
</evidence>
<comment type="caution">
    <text evidence="10">Lacks conserved residue(s) required for the propagation of feature annotation.</text>
</comment>
<dbReference type="Proteomes" id="UP000824107">
    <property type="component" value="Unassembled WGS sequence"/>
</dbReference>
<evidence type="ECO:0000256" key="6">
    <source>
        <dbReference type="ARBA" id="ARBA00009541"/>
    </source>
</evidence>
<dbReference type="GO" id="GO:0046872">
    <property type="term" value="F:metal ion binding"/>
    <property type="evidence" value="ECO:0007669"/>
    <property type="project" value="UniProtKB-UniRule"/>
</dbReference>
<reference evidence="15" key="2">
    <citation type="journal article" date="2021" name="PeerJ">
        <title>Extensive microbial diversity within the chicken gut microbiome revealed by metagenomics and culture.</title>
        <authorList>
            <person name="Gilroy R."/>
            <person name="Ravi A."/>
            <person name="Getino M."/>
            <person name="Pursley I."/>
            <person name="Horton D.L."/>
            <person name="Alikhan N.F."/>
            <person name="Baker D."/>
            <person name="Gharbi K."/>
            <person name="Hall N."/>
            <person name="Watson M."/>
            <person name="Adriaenssens E.M."/>
            <person name="Foster-Nyarko E."/>
            <person name="Jarju S."/>
            <person name="Secka A."/>
            <person name="Antonio M."/>
            <person name="Oren A."/>
            <person name="Chaudhuri R.R."/>
            <person name="La Ragione R."/>
            <person name="Hildebrand F."/>
            <person name="Pallen M.J."/>
        </authorList>
    </citation>
    <scope>NUCLEOTIDE SEQUENCE</scope>
    <source>
        <strain evidence="15">ChiW3-316</strain>
    </source>
</reference>
<comment type="pathway">
    <text evidence="10">Carbohydrate degradation.</text>
</comment>
<gene>
    <name evidence="10" type="primary">rpe</name>
    <name evidence="15" type="ORF">IAD20_07065</name>
</gene>
<dbReference type="Gene3D" id="3.20.20.70">
    <property type="entry name" value="Aldolase class I"/>
    <property type="match status" value="1"/>
</dbReference>
<accession>A0A9D1SBB9</accession>
<protein>
    <recommendedName>
        <fullName evidence="7 10">Ribulose-phosphate 3-epimerase</fullName>
        <ecNumber evidence="7 10">5.1.3.1</ecNumber>
    </recommendedName>
</protein>
<dbReference type="GO" id="GO:0006098">
    <property type="term" value="P:pentose-phosphate shunt"/>
    <property type="evidence" value="ECO:0007669"/>
    <property type="project" value="UniProtKB-UniRule"/>
</dbReference>
<dbReference type="EMBL" id="DVNC01000049">
    <property type="protein sequence ID" value="HIU53826.1"/>
    <property type="molecule type" value="Genomic_DNA"/>
</dbReference>
<feature type="binding site" evidence="10 14">
    <location>
        <position position="65"/>
    </location>
    <ligand>
        <name>substrate</name>
    </ligand>
</feature>
<comment type="cofactor">
    <cofactor evidence="5">
        <name>Fe(2+)</name>
        <dbReference type="ChEBI" id="CHEBI:29033"/>
    </cofactor>
</comment>
<feature type="binding site" evidence="10 13">
    <location>
        <position position="172"/>
    </location>
    <ligand>
        <name>a divalent metal cation</name>
        <dbReference type="ChEBI" id="CHEBI:60240"/>
    </ligand>
</feature>
<comment type="cofactor">
    <cofactor evidence="3">
        <name>Co(2+)</name>
        <dbReference type="ChEBI" id="CHEBI:48828"/>
    </cofactor>
</comment>
<dbReference type="NCBIfam" id="TIGR01163">
    <property type="entry name" value="rpe"/>
    <property type="match status" value="1"/>
</dbReference>
<reference evidence="15" key="1">
    <citation type="submission" date="2020-10" db="EMBL/GenBank/DDBJ databases">
        <authorList>
            <person name="Gilroy R."/>
        </authorList>
    </citation>
    <scope>NUCLEOTIDE SEQUENCE</scope>
    <source>
        <strain evidence="15">ChiW3-316</strain>
    </source>
</reference>
<keyword evidence="13" id="KW-0170">Cobalt</keyword>
<evidence type="ECO:0000256" key="5">
    <source>
        <dbReference type="ARBA" id="ARBA00001954"/>
    </source>
</evidence>
<evidence type="ECO:0000256" key="8">
    <source>
        <dbReference type="ARBA" id="ARBA00022723"/>
    </source>
</evidence>
<dbReference type="InterPro" id="IPR000056">
    <property type="entry name" value="Ribul_P_3_epim-like"/>
</dbReference>
<organism evidence="15 16">
    <name type="scientific">Candidatus Scatocola faecipullorum</name>
    <dbReference type="NCBI Taxonomy" id="2840917"/>
    <lineage>
        <taxon>Bacteria</taxon>
        <taxon>Pseudomonadati</taxon>
        <taxon>Pseudomonadota</taxon>
        <taxon>Alphaproteobacteria</taxon>
        <taxon>Rhodospirillales</taxon>
        <taxon>Rhodospirillaceae</taxon>
        <taxon>Rhodospirillaceae incertae sedis</taxon>
        <taxon>Candidatus Scatocola</taxon>
    </lineage>
</organism>
<name>A0A9D1SBB9_9PROT</name>
<comment type="cofactor">
    <cofactor evidence="2">
        <name>Mn(2+)</name>
        <dbReference type="ChEBI" id="CHEBI:29035"/>
    </cofactor>
</comment>
<dbReference type="CDD" id="cd00429">
    <property type="entry name" value="RPE"/>
    <property type="match status" value="1"/>
</dbReference>
<dbReference type="GO" id="GO:0005737">
    <property type="term" value="C:cytoplasm"/>
    <property type="evidence" value="ECO:0007669"/>
    <property type="project" value="UniProtKB-ARBA"/>
</dbReference>
<dbReference type="PROSITE" id="PS01085">
    <property type="entry name" value="RIBUL_P_3_EPIMER_1"/>
    <property type="match status" value="1"/>
</dbReference>
<evidence type="ECO:0000256" key="12">
    <source>
        <dbReference type="PIRSR" id="PIRSR001461-1"/>
    </source>
</evidence>
<dbReference type="Pfam" id="PF00834">
    <property type="entry name" value="Ribul_P_3_epim"/>
    <property type="match status" value="1"/>
</dbReference>
<dbReference type="NCBIfam" id="NF004076">
    <property type="entry name" value="PRK05581.1-4"/>
    <property type="match status" value="1"/>
</dbReference>
<feature type="binding site" evidence="10">
    <location>
        <begin position="172"/>
        <end position="174"/>
    </location>
    <ligand>
        <name>substrate</name>
    </ligand>
</feature>
<evidence type="ECO:0000256" key="7">
    <source>
        <dbReference type="ARBA" id="ARBA00013188"/>
    </source>
</evidence>
<comment type="caution">
    <text evidence="15">The sequence shown here is derived from an EMBL/GenBank/DDBJ whole genome shotgun (WGS) entry which is preliminary data.</text>
</comment>
<evidence type="ECO:0000256" key="1">
    <source>
        <dbReference type="ARBA" id="ARBA00001782"/>
    </source>
</evidence>
<keyword evidence="9 10" id="KW-0413">Isomerase</keyword>
<feature type="binding site" evidence="14">
    <location>
        <begin position="194"/>
        <end position="195"/>
    </location>
    <ligand>
        <name>substrate</name>
    </ligand>
</feature>
<comment type="catalytic activity">
    <reaction evidence="1 10 11">
        <text>D-ribulose 5-phosphate = D-xylulose 5-phosphate</text>
        <dbReference type="Rhea" id="RHEA:13677"/>
        <dbReference type="ChEBI" id="CHEBI:57737"/>
        <dbReference type="ChEBI" id="CHEBI:58121"/>
        <dbReference type="EC" id="5.1.3.1"/>
    </reaction>
</comment>
<comment type="cofactor">
    <cofactor evidence="4">
        <name>Zn(2+)</name>
        <dbReference type="ChEBI" id="CHEBI:29105"/>
    </cofactor>
</comment>
<dbReference type="SUPFAM" id="SSF51366">
    <property type="entry name" value="Ribulose-phoshate binding barrel"/>
    <property type="match status" value="1"/>
</dbReference>
<dbReference type="FunFam" id="3.20.20.70:FF:000004">
    <property type="entry name" value="Ribulose-phosphate 3-epimerase"/>
    <property type="match status" value="1"/>
</dbReference>
<dbReference type="HAMAP" id="MF_02227">
    <property type="entry name" value="RPE"/>
    <property type="match status" value="1"/>
</dbReference>
<evidence type="ECO:0000256" key="13">
    <source>
        <dbReference type="PIRSR" id="PIRSR001461-2"/>
    </source>
</evidence>
<evidence type="ECO:0000256" key="3">
    <source>
        <dbReference type="ARBA" id="ARBA00001941"/>
    </source>
</evidence>
<evidence type="ECO:0000313" key="16">
    <source>
        <dbReference type="Proteomes" id="UP000824107"/>
    </source>
</evidence>
<keyword evidence="8 10" id="KW-0479">Metal-binding</keyword>
<dbReference type="PIRSF" id="PIRSF001461">
    <property type="entry name" value="RPE"/>
    <property type="match status" value="1"/>
</dbReference>